<dbReference type="PROSITE" id="PS51192">
    <property type="entry name" value="HELICASE_ATP_BIND_1"/>
    <property type="match status" value="1"/>
</dbReference>
<dbReference type="PANTHER" id="PTHR47963:SF8">
    <property type="entry name" value="ATP-DEPENDENT RNA HELICASE DEAD"/>
    <property type="match status" value="1"/>
</dbReference>
<keyword evidence="17" id="KW-1185">Reference proteome</keyword>
<comment type="function">
    <text evidence="10">DEAD-box RNA helicase involved in various cellular processes at low temperature, including ribosome biogenesis, mRNA degradation and translation initiation.</text>
</comment>
<dbReference type="EC" id="3.6.4.13" evidence="10"/>
<dbReference type="CDD" id="cd00268">
    <property type="entry name" value="DEADc"/>
    <property type="match status" value="1"/>
</dbReference>
<evidence type="ECO:0000256" key="1">
    <source>
        <dbReference type="ARBA" id="ARBA00004496"/>
    </source>
</evidence>
<dbReference type="Gene3D" id="3.30.70.330">
    <property type="match status" value="1"/>
</dbReference>
<comment type="catalytic activity">
    <reaction evidence="9 10">
        <text>ATP + H2O = ADP + phosphate + H(+)</text>
        <dbReference type="Rhea" id="RHEA:13065"/>
        <dbReference type="ChEBI" id="CHEBI:15377"/>
        <dbReference type="ChEBI" id="CHEBI:15378"/>
        <dbReference type="ChEBI" id="CHEBI:30616"/>
        <dbReference type="ChEBI" id="CHEBI:43474"/>
        <dbReference type="ChEBI" id="CHEBI:456216"/>
        <dbReference type="EC" id="3.6.4.13"/>
    </reaction>
</comment>
<keyword evidence="8 10" id="KW-0346">Stress response</keyword>
<dbReference type="InterPro" id="IPR028618">
    <property type="entry name" value="DEAD_helicase_DeaD"/>
</dbReference>
<dbReference type="PANTHER" id="PTHR47963">
    <property type="entry name" value="DEAD-BOX ATP-DEPENDENT RNA HELICASE 47, MITOCHONDRIAL"/>
    <property type="match status" value="1"/>
</dbReference>
<evidence type="ECO:0000256" key="9">
    <source>
        <dbReference type="ARBA" id="ARBA00047984"/>
    </source>
</evidence>
<evidence type="ECO:0000256" key="4">
    <source>
        <dbReference type="ARBA" id="ARBA00022801"/>
    </source>
</evidence>
<keyword evidence="2 10" id="KW-0963">Cytoplasm</keyword>
<dbReference type="GO" id="GO:0005524">
    <property type="term" value="F:ATP binding"/>
    <property type="evidence" value="ECO:0007669"/>
    <property type="project" value="UniProtKB-UniRule"/>
</dbReference>
<evidence type="ECO:0000259" key="13">
    <source>
        <dbReference type="PROSITE" id="PS51192"/>
    </source>
</evidence>
<dbReference type="Pfam" id="PF03880">
    <property type="entry name" value="DbpA"/>
    <property type="match status" value="1"/>
</dbReference>
<sequence>MTDNIATQSEEIKDINQDMAAENAESLTESAEVEVEENGFDHFGLREEVLKSIKKLGFEMPSPIQEKSIQPLLEGRDVLGQAQTGTGKTAAFALPLLSRINVETRDTQVLIIAPTRELALQVAEACQSFAKYLQKFSVLPIYGGASYDVQLKALKRGAQLVVGTPGRVMDLIKRGALVLDKLKALVLDEADEMLQMGFIEDVEWIIQKCPENRQIALYSATMPEMIKKVARQYLRDPVEIKIASKTTTATTVRQRYWLVSGLHKIDALTRLLEVEPYDALLIFTRTKTAAEELANKLAARGHACEALHGDIPQKIREKTVERLKNGILDVLIATDVAARGLDVDRITHVVNYDIPYDPESYVHRIGRTGRAGRTGDAILFVSPKERRMLRLIEHTTKQPIEPMTIPTTQDINRHRVMAFKNRMLKSLEADDLEPYQQLINEVLVDDAIDPIDLCAALAKLVQGNEPLFLEEKPEPKQKMLDDDRSFRKESPRERFVRNNSVDFDYETGAERAEHTGEPRPKKRPSAIPQPLKDFPDIKMVRYRVAVGYRDGVKAGQIVGAIANEGEIDSQYIGCIDIFDTFATVDLPEGMPKETMEILKKSRVCGRALEIRHYYSDDENSNDRRKDRARAADHNRAKKIVDKKPAKKSAAKPSKKGVRAAPFKF</sequence>
<feature type="compositionally biased region" description="Basic and acidic residues" evidence="12">
    <location>
        <begin position="508"/>
        <end position="519"/>
    </location>
</feature>
<dbReference type="PROSITE" id="PS00039">
    <property type="entry name" value="DEAD_ATP_HELICASE"/>
    <property type="match status" value="1"/>
</dbReference>
<comment type="similarity">
    <text evidence="10">Belongs to the DEAD box helicase family. DeaD/CsdA subfamily.</text>
</comment>
<keyword evidence="6 10" id="KW-0067">ATP-binding</keyword>
<evidence type="ECO:0000256" key="8">
    <source>
        <dbReference type="ARBA" id="ARBA00023016"/>
    </source>
</evidence>
<dbReference type="InterPro" id="IPR005580">
    <property type="entry name" value="DbpA/CsdA_RNA-bd_dom"/>
</dbReference>
<dbReference type="CDD" id="cd12499">
    <property type="entry name" value="RRM_EcCsdA_like"/>
    <property type="match status" value="1"/>
</dbReference>
<dbReference type="EMBL" id="FOXF01000007">
    <property type="protein sequence ID" value="SFP17854.1"/>
    <property type="molecule type" value="Genomic_DNA"/>
</dbReference>
<feature type="region of interest" description="Disordered" evidence="12">
    <location>
        <begin position="471"/>
        <end position="492"/>
    </location>
</feature>
<feature type="domain" description="DEAD-box RNA helicase Q" evidence="15">
    <location>
        <begin position="38"/>
        <end position="66"/>
    </location>
</feature>
<dbReference type="HAMAP" id="MF_00964">
    <property type="entry name" value="DEAD_helicase_DeaD"/>
    <property type="match status" value="1"/>
</dbReference>
<dbReference type="OrthoDB" id="9808889at2"/>
<dbReference type="SMART" id="SM00490">
    <property type="entry name" value="HELICc"/>
    <property type="match status" value="1"/>
</dbReference>
<evidence type="ECO:0000256" key="6">
    <source>
        <dbReference type="ARBA" id="ARBA00022840"/>
    </source>
</evidence>
<comment type="subcellular location">
    <subcellularLocation>
        <location evidence="1 10">Cytoplasm</location>
    </subcellularLocation>
</comment>
<dbReference type="GO" id="GO:0016787">
    <property type="term" value="F:hydrolase activity"/>
    <property type="evidence" value="ECO:0007669"/>
    <property type="project" value="UniProtKB-KW"/>
</dbReference>
<dbReference type="Pfam" id="PF25399">
    <property type="entry name" value="DeaD_dimer"/>
    <property type="match status" value="1"/>
</dbReference>
<keyword evidence="3 10" id="KW-0547">Nucleotide-binding</keyword>
<evidence type="ECO:0000256" key="2">
    <source>
        <dbReference type="ARBA" id="ARBA00022490"/>
    </source>
</evidence>
<dbReference type="InterPro" id="IPR014001">
    <property type="entry name" value="Helicase_ATP-bd"/>
</dbReference>
<dbReference type="GO" id="GO:0033592">
    <property type="term" value="F:RNA strand annealing activity"/>
    <property type="evidence" value="ECO:0007669"/>
    <property type="project" value="TreeGrafter"/>
</dbReference>
<dbReference type="InterPro" id="IPR027417">
    <property type="entry name" value="P-loop_NTPase"/>
</dbReference>
<dbReference type="InterPro" id="IPR034415">
    <property type="entry name" value="CsdA_RRM"/>
</dbReference>
<dbReference type="AlphaFoldDB" id="A0A662ZFK6"/>
<evidence type="ECO:0000256" key="10">
    <source>
        <dbReference type="HAMAP-Rule" id="MF_00964"/>
    </source>
</evidence>
<dbReference type="PROSITE" id="PS51195">
    <property type="entry name" value="Q_MOTIF"/>
    <property type="match status" value="1"/>
</dbReference>
<feature type="domain" description="Helicase ATP-binding" evidence="13">
    <location>
        <begin position="69"/>
        <end position="240"/>
    </location>
</feature>
<evidence type="ECO:0000313" key="17">
    <source>
        <dbReference type="Proteomes" id="UP000243745"/>
    </source>
</evidence>
<evidence type="ECO:0000259" key="15">
    <source>
        <dbReference type="PROSITE" id="PS51195"/>
    </source>
</evidence>
<keyword evidence="7 10" id="KW-0694">RNA-binding</keyword>
<dbReference type="Proteomes" id="UP000243745">
    <property type="component" value="Unassembled WGS sequence"/>
</dbReference>
<gene>
    <name evidence="10" type="primary">deaD</name>
    <name evidence="10" type="synonym">csdA</name>
    <name evidence="16" type="ORF">SAMN02910344_00652</name>
</gene>
<evidence type="ECO:0000256" key="5">
    <source>
        <dbReference type="ARBA" id="ARBA00022806"/>
    </source>
</evidence>
<dbReference type="InterPro" id="IPR001650">
    <property type="entry name" value="Helicase_C-like"/>
</dbReference>
<feature type="compositionally biased region" description="Basic and acidic residues" evidence="12">
    <location>
        <begin position="617"/>
        <end position="643"/>
    </location>
</feature>
<dbReference type="Pfam" id="PF00271">
    <property type="entry name" value="Helicase_C"/>
    <property type="match status" value="1"/>
</dbReference>
<proteinExistence type="inferred from homology"/>
<dbReference type="InterPro" id="IPR012677">
    <property type="entry name" value="Nucleotide-bd_a/b_plait_sf"/>
</dbReference>
<dbReference type="InterPro" id="IPR014014">
    <property type="entry name" value="RNA_helicase_DEAD_Q_motif"/>
</dbReference>
<dbReference type="CDD" id="cd18787">
    <property type="entry name" value="SF2_C_DEAD"/>
    <property type="match status" value="1"/>
</dbReference>
<accession>A0A662ZFK6</accession>
<evidence type="ECO:0000256" key="11">
    <source>
        <dbReference type="PROSITE-ProRule" id="PRU00552"/>
    </source>
</evidence>
<dbReference type="InterPro" id="IPR044742">
    <property type="entry name" value="DEAD/DEAH_RhlB"/>
</dbReference>
<dbReference type="GO" id="GO:0005840">
    <property type="term" value="C:ribosome"/>
    <property type="evidence" value="ECO:0007669"/>
    <property type="project" value="TreeGrafter"/>
</dbReference>
<evidence type="ECO:0000256" key="7">
    <source>
        <dbReference type="ARBA" id="ARBA00022884"/>
    </source>
</evidence>
<dbReference type="InterPro" id="IPR011545">
    <property type="entry name" value="DEAD/DEAH_box_helicase_dom"/>
</dbReference>
<feature type="short sequence motif" description="Q motif" evidence="11">
    <location>
        <begin position="38"/>
        <end position="66"/>
    </location>
</feature>
<organism evidence="16 17">
    <name type="scientific">Ruminobacter amylophilus</name>
    <dbReference type="NCBI Taxonomy" id="867"/>
    <lineage>
        <taxon>Bacteria</taxon>
        <taxon>Pseudomonadati</taxon>
        <taxon>Pseudomonadota</taxon>
        <taxon>Gammaproteobacteria</taxon>
        <taxon>Aeromonadales</taxon>
        <taxon>Succinivibrionaceae</taxon>
        <taxon>Ruminobacter</taxon>
    </lineage>
</organism>
<evidence type="ECO:0000313" key="16">
    <source>
        <dbReference type="EMBL" id="SFP17854.1"/>
    </source>
</evidence>
<dbReference type="GO" id="GO:0006401">
    <property type="term" value="P:RNA catabolic process"/>
    <property type="evidence" value="ECO:0007669"/>
    <property type="project" value="UniProtKB-UniRule"/>
</dbReference>
<dbReference type="SUPFAM" id="SSF52540">
    <property type="entry name" value="P-loop containing nucleoside triphosphate hydrolases"/>
    <property type="match status" value="1"/>
</dbReference>
<name>A0A662ZFK6_9GAMM</name>
<keyword evidence="4 10" id="KW-0378">Hydrolase</keyword>
<protein>
    <recommendedName>
        <fullName evidence="10">ATP-dependent RNA helicase DeaD</fullName>
        <ecNumber evidence="10">3.6.4.13</ecNumber>
    </recommendedName>
    <alternativeName>
        <fullName evidence="10">Cold-shock DEAD box protein A</fullName>
    </alternativeName>
</protein>
<evidence type="ECO:0000256" key="3">
    <source>
        <dbReference type="ARBA" id="ARBA00022741"/>
    </source>
</evidence>
<keyword evidence="5 10" id="KW-0347">Helicase</keyword>
<evidence type="ECO:0000259" key="14">
    <source>
        <dbReference type="PROSITE" id="PS51194"/>
    </source>
</evidence>
<dbReference type="FunFam" id="3.30.70.330:FF:000068">
    <property type="entry name" value="ATP-dependent RNA helicase DeaD"/>
    <property type="match status" value="1"/>
</dbReference>
<dbReference type="GO" id="GO:0003724">
    <property type="term" value="F:RNA helicase activity"/>
    <property type="evidence" value="ECO:0007669"/>
    <property type="project" value="UniProtKB-UniRule"/>
</dbReference>
<feature type="region of interest" description="Disordered" evidence="12">
    <location>
        <begin position="506"/>
        <end position="530"/>
    </location>
</feature>
<dbReference type="InterPro" id="IPR050547">
    <property type="entry name" value="DEAD_box_RNA_helicases"/>
</dbReference>
<dbReference type="Gene3D" id="3.40.50.300">
    <property type="entry name" value="P-loop containing nucleotide triphosphate hydrolases"/>
    <property type="match status" value="2"/>
</dbReference>
<evidence type="ECO:0000256" key="12">
    <source>
        <dbReference type="SAM" id="MobiDB-lite"/>
    </source>
</evidence>
<dbReference type="InterPro" id="IPR057325">
    <property type="entry name" value="DeaD_dimer"/>
</dbReference>
<dbReference type="GO" id="GO:0000027">
    <property type="term" value="P:ribosomal large subunit assembly"/>
    <property type="evidence" value="ECO:0007669"/>
    <property type="project" value="UniProtKB-UniRule"/>
</dbReference>
<feature type="domain" description="Helicase C-terminal" evidence="14">
    <location>
        <begin position="264"/>
        <end position="412"/>
    </location>
</feature>
<dbReference type="Pfam" id="PF00270">
    <property type="entry name" value="DEAD"/>
    <property type="match status" value="1"/>
</dbReference>
<dbReference type="GO" id="GO:0070417">
    <property type="term" value="P:cellular response to cold"/>
    <property type="evidence" value="ECO:0007669"/>
    <property type="project" value="InterPro"/>
</dbReference>
<feature type="region of interest" description="Disordered" evidence="12">
    <location>
        <begin position="617"/>
        <end position="664"/>
    </location>
</feature>
<dbReference type="FunFam" id="3.40.50.300:FF:000108">
    <property type="entry name" value="ATP-dependent RNA helicase RhlE"/>
    <property type="match status" value="1"/>
</dbReference>
<dbReference type="GO" id="GO:0005829">
    <property type="term" value="C:cytosol"/>
    <property type="evidence" value="ECO:0007669"/>
    <property type="project" value="TreeGrafter"/>
</dbReference>
<feature type="compositionally biased region" description="Basic residues" evidence="12">
    <location>
        <begin position="644"/>
        <end position="657"/>
    </location>
</feature>
<reference evidence="16 17" key="1">
    <citation type="submission" date="2016-10" db="EMBL/GenBank/DDBJ databases">
        <authorList>
            <person name="Varghese N."/>
            <person name="Submissions S."/>
        </authorList>
    </citation>
    <scope>NUCLEOTIDE SEQUENCE [LARGE SCALE GENOMIC DNA]</scope>
    <source>
        <strain evidence="16 17">DSM 1361</strain>
    </source>
</reference>
<dbReference type="InterPro" id="IPR000629">
    <property type="entry name" value="RNA-helicase_DEAD-box_CS"/>
</dbReference>
<dbReference type="PROSITE" id="PS51194">
    <property type="entry name" value="HELICASE_CTER"/>
    <property type="match status" value="1"/>
</dbReference>
<dbReference type="SMART" id="SM00487">
    <property type="entry name" value="DEXDc"/>
    <property type="match status" value="1"/>
</dbReference>